<dbReference type="EMBL" id="CAFBQF010000106">
    <property type="protein sequence ID" value="CAB5056284.1"/>
    <property type="molecule type" value="Genomic_DNA"/>
</dbReference>
<reference evidence="1" key="1">
    <citation type="submission" date="2020-05" db="EMBL/GenBank/DDBJ databases">
        <authorList>
            <person name="Chiriac C."/>
            <person name="Salcher M."/>
            <person name="Ghai R."/>
            <person name="Kavagutti S V."/>
        </authorList>
    </citation>
    <scope>NUCLEOTIDE SEQUENCE</scope>
</reference>
<dbReference type="InterPro" id="IPR016155">
    <property type="entry name" value="Mopterin_synth/thiamin_S_b"/>
</dbReference>
<accession>A0A6J6WK51</accession>
<name>A0A6J6WK51_9ZZZZ</name>
<evidence type="ECO:0000313" key="2">
    <source>
        <dbReference type="EMBL" id="CAB5056284.1"/>
    </source>
</evidence>
<gene>
    <name evidence="1" type="ORF">UFOPK2894_01466</name>
    <name evidence="2" type="ORF">UFOPK4295_01456</name>
</gene>
<dbReference type="InterPro" id="IPR012675">
    <property type="entry name" value="Beta-grasp_dom_sf"/>
</dbReference>
<organism evidence="1">
    <name type="scientific">freshwater metagenome</name>
    <dbReference type="NCBI Taxonomy" id="449393"/>
    <lineage>
        <taxon>unclassified sequences</taxon>
        <taxon>metagenomes</taxon>
        <taxon>ecological metagenomes</taxon>
    </lineage>
</organism>
<dbReference type="EMBL" id="CAEZZQ010000127">
    <property type="protein sequence ID" value="CAB4785551.1"/>
    <property type="molecule type" value="Genomic_DNA"/>
</dbReference>
<evidence type="ECO:0000313" key="1">
    <source>
        <dbReference type="EMBL" id="CAB4785551.1"/>
    </source>
</evidence>
<dbReference type="AlphaFoldDB" id="A0A6J6WK51"/>
<proteinExistence type="predicted"/>
<dbReference type="Gene3D" id="3.10.20.30">
    <property type="match status" value="1"/>
</dbReference>
<protein>
    <submittedName>
        <fullName evidence="1">Unannotated protein</fullName>
    </submittedName>
</protein>
<sequence>MSSALPIGTQLDGVQVRFWAGAKSAAGRSEMAVAPGSARQILAQLRGELGESFYSIAVNSSLLLDGGALHDLDRPLLPGSTLEILPPFAGG</sequence>
<dbReference type="SUPFAM" id="SSF54285">
    <property type="entry name" value="MoaD/ThiS"/>
    <property type="match status" value="1"/>
</dbReference>